<comment type="caution">
    <text evidence="2">The sequence shown here is derived from an EMBL/GenBank/DDBJ whole genome shotgun (WGS) entry which is preliminary data.</text>
</comment>
<dbReference type="AlphaFoldDB" id="A0AAV0WBS0"/>
<feature type="region of interest" description="Disordered" evidence="1">
    <location>
        <begin position="21"/>
        <end position="60"/>
    </location>
</feature>
<evidence type="ECO:0000256" key="1">
    <source>
        <dbReference type="SAM" id="MobiDB-lite"/>
    </source>
</evidence>
<sequence length="121" mass="13826">MDLLAFKERLANTLISLGRTKSLITPPKKRGRPSTTPSPTPEPEVQPVRTKPRSVDSTPYEETIKDGLDHMPTFDYKLNSSRCKNRPCKFKANVYFDKCNIHLCFVYVINIVFAPREVSIL</sequence>
<name>A0AAV0WBS0_9HEMI</name>
<dbReference type="EMBL" id="CARXXK010000002">
    <property type="protein sequence ID" value="CAI6353271.1"/>
    <property type="molecule type" value="Genomic_DNA"/>
</dbReference>
<keyword evidence="3" id="KW-1185">Reference proteome</keyword>
<protein>
    <submittedName>
        <fullName evidence="2">Uncharacterized protein</fullName>
    </submittedName>
</protein>
<proteinExistence type="predicted"/>
<accession>A0AAV0WBS0</accession>
<gene>
    <name evidence="2" type="ORF">MEUPH1_LOCUS9411</name>
</gene>
<reference evidence="2 3" key="1">
    <citation type="submission" date="2023-01" db="EMBL/GenBank/DDBJ databases">
        <authorList>
            <person name="Whitehead M."/>
        </authorList>
    </citation>
    <scope>NUCLEOTIDE SEQUENCE [LARGE SCALE GENOMIC DNA]</scope>
</reference>
<dbReference type="Proteomes" id="UP001160148">
    <property type="component" value="Unassembled WGS sequence"/>
</dbReference>
<evidence type="ECO:0000313" key="3">
    <source>
        <dbReference type="Proteomes" id="UP001160148"/>
    </source>
</evidence>
<evidence type="ECO:0000313" key="2">
    <source>
        <dbReference type="EMBL" id="CAI6353271.1"/>
    </source>
</evidence>
<organism evidence="2 3">
    <name type="scientific">Macrosiphum euphorbiae</name>
    <name type="common">potato aphid</name>
    <dbReference type="NCBI Taxonomy" id="13131"/>
    <lineage>
        <taxon>Eukaryota</taxon>
        <taxon>Metazoa</taxon>
        <taxon>Ecdysozoa</taxon>
        <taxon>Arthropoda</taxon>
        <taxon>Hexapoda</taxon>
        <taxon>Insecta</taxon>
        <taxon>Pterygota</taxon>
        <taxon>Neoptera</taxon>
        <taxon>Paraneoptera</taxon>
        <taxon>Hemiptera</taxon>
        <taxon>Sternorrhyncha</taxon>
        <taxon>Aphidomorpha</taxon>
        <taxon>Aphidoidea</taxon>
        <taxon>Aphididae</taxon>
        <taxon>Macrosiphini</taxon>
        <taxon>Macrosiphum</taxon>
    </lineage>
</organism>